<dbReference type="SUPFAM" id="SSF51430">
    <property type="entry name" value="NAD(P)-linked oxidoreductase"/>
    <property type="match status" value="1"/>
</dbReference>
<dbReference type="Proteomes" id="UP000800096">
    <property type="component" value="Unassembled WGS sequence"/>
</dbReference>
<dbReference type="PANTHER" id="PTHR43625">
    <property type="entry name" value="AFLATOXIN B1 ALDEHYDE REDUCTASE"/>
    <property type="match status" value="1"/>
</dbReference>
<evidence type="ECO:0000256" key="1">
    <source>
        <dbReference type="ARBA" id="ARBA00023002"/>
    </source>
</evidence>
<dbReference type="InterPro" id="IPR023210">
    <property type="entry name" value="NADP_OxRdtase_dom"/>
</dbReference>
<dbReference type="Pfam" id="PF00248">
    <property type="entry name" value="Aldo_ket_red"/>
    <property type="match status" value="1"/>
</dbReference>
<proteinExistence type="predicted"/>
<dbReference type="EMBL" id="ML979136">
    <property type="protein sequence ID" value="KAF1915303.1"/>
    <property type="molecule type" value="Genomic_DNA"/>
</dbReference>
<organism evidence="4 5">
    <name type="scientific">Ampelomyces quisqualis</name>
    <name type="common">Powdery mildew agent</name>
    <dbReference type="NCBI Taxonomy" id="50730"/>
    <lineage>
        <taxon>Eukaryota</taxon>
        <taxon>Fungi</taxon>
        <taxon>Dikarya</taxon>
        <taxon>Ascomycota</taxon>
        <taxon>Pezizomycotina</taxon>
        <taxon>Dothideomycetes</taxon>
        <taxon>Pleosporomycetidae</taxon>
        <taxon>Pleosporales</taxon>
        <taxon>Pleosporineae</taxon>
        <taxon>Phaeosphaeriaceae</taxon>
        <taxon>Ampelomyces</taxon>
    </lineage>
</organism>
<name>A0A6A5QIN4_AMPQU</name>
<dbReference type="Gene3D" id="3.20.20.100">
    <property type="entry name" value="NADP-dependent oxidoreductase domain"/>
    <property type="match status" value="1"/>
</dbReference>
<feature type="region of interest" description="Disordered" evidence="2">
    <location>
        <begin position="1"/>
        <end position="27"/>
    </location>
</feature>
<dbReference type="AlphaFoldDB" id="A0A6A5QIN4"/>
<gene>
    <name evidence="4" type="ORF">BDU57DRAFT_576845</name>
</gene>
<dbReference type="InterPro" id="IPR050791">
    <property type="entry name" value="Aldo-Keto_reductase"/>
</dbReference>
<dbReference type="InterPro" id="IPR036812">
    <property type="entry name" value="NAD(P)_OxRdtase_dom_sf"/>
</dbReference>
<evidence type="ECO:0000256" key="2">
    <source>
        <dbReference type="SAM" id="MobiDB-lite"/>
    </source>
</evidence>
<dbReference type="GO" id="GO:0016491">
    <property type="term" value="F:oxidoreductase activity"/>
    <property type="evidence" value="ECO:0007669"/>
    <property type="project" value="UniProtKB-KW"/>
</dbReference>
<reference evidence="4" key="1">
    <citation type="journal article" date="2020" name="Stud. Mycol.">
        <title>101 Dothideomycetes genomes: a test case for predicting lifestyles and emergence of pathogens.</title>
        <authorList>
            <person name="Haridas S."/>
            <person name="Albert R."/>
            <person name="Binder M."/>
            <person name="Bloem J."/>
            <person name="Labutti K."/>
            <person name="Salamov A."/>
            <person name="Andreopoulos B."/>
            <person name="Baker S."/>
            <person name="Barry K."/>
            <person name="Bills G."/>
            <person name="Bluhm B."/>
            <person name="Cannon C."/>
            <person name="Castanera R."/>
            <person name="Culley D."/>
            <person name="Daum C."/>
            <person name="Ezra D."/>
            <person name="Gonzalez J."/>
            <person name="Henrissat B."/>
            <person name="Kuo A."/>
            <person name="Liang C."/>
            <person name="Lipzen A."/>
            <person name="Lutzoni F."/>
            <person name="Magnuson J."/>
            <person name="Mondo S."/>
            <person name="Nolan M."/>
            <person name="Ohm R."/>
            <person name="Pangilinan J."/>
            <person name="Park H.-J."/>
            <person name="Ramirez L."/>
            <person name="Alfaro M."/>
            <person name="Sun H."/>
            <person name="Tritt A."/>
            <person name="Yoshinaga Y."/>
            <person name="Zwiers L.-H."/>
            <person name="Turgeon B."/>
            <person name="Goodwin S."/>
            <person name="Spatafora J."/>
            <person name="Crous P."/>
            <person name="Grigoriev I."/>
        </authorList>
    </citation>
    <scope>NUCLEOTIDE SEQUENCE</scope>
    <source>
        <strain evidence="4">HMLAC05119</strain>
    </source>
</reference>
<keyword evidence="5" id="KW-1185">Reference proteome</keyword>
<feature type="compositionally biased region" description="Polar residues" evidence="2">
    <location>
        <begin position="1"/>
        <end position="20"/>
    </location>
</feature>
<protein>
    <submittedName>
        <fullName evidence="4">NADP-dependent oxidoreductase domain-containing protein</fullName>
    </submittedName>
</protein>
<dbReference type="OrthoDB" id="37537at2759"/>
<dbReference type="GO" id="GO:0005737">
    <property type="term" value="C:cytoplasm"/>
    <property type="evidence" value="ECO:0007669"/>
    <property type="project" value="TreeGrafter"/>
</dbReference>
<feature type="domain" description="NADP-dependent oxidoreductase" evidence="3">
    <location>
        <begin position="32"/>
        <end position="206"/>
    </location>
</feature>
<accession>A0A6A5QIN4</accession>
<evidence type="ECO:0000259" key="3">
    <source>
        <dbReference type="Pfam" id="PF00248"/>
    </source>
</evidence>
<sequence length="228" mass="25223">MCTARFSSHQSADSNASTANPGCPTLQRISRNTSREKLNRLDFTPDLYYLHRIDPSTPLEESIPALDALRKAGKTKYIGLSESSARTLRCANETEYSAFETIHEIDGLIDAARKLGVAYVASSTLGHSWLVDYFDYFYANKAIVQEIKKLENAKSASSLRLRSHRSLAAQGFNAIPGTTKSKRLEEHWAGRDIELSEEVKKEISGIVDKAKVGGDGWVLRSGREVGVD</sequence>
<evidence type="ECO:0000313" key="4">
    <source>
        <dbReference type="EMBL" id="KAF1915303.1"/>
    </source>
</evidence>
<keyword evidence="1" id="KW-0560">Oxidoreductase</keyword>
<evidence type="ECO:0000313" key="5">
    <source>
        <dbReference type="Proteomes" id="UP000800096"/>
    </source>
</evidence>
<dbReference type="PANTHER" id="PTHR43625:SF7">
    <property type="entry name" value="REDUCTASE (YAKC), PUTATIVE (AFU_ORTHOLOGUE AFUA_8G01560)-RELATED"/>
    <property type="match status" value="1"/>
</dbReference>